<protein>
    <submittedName>
        <fullName evidence="1">Uncharacterized protein</fullName>
    </submittedName>
</protein>
<evidence type="ECO:0000313" key="1">
    <source>
        <dbReference type="EMBL" id="CDW41849.1"/>
    </source>
</evidence>
<dbReference type="EMBL" id="HACA01024488">
    <property type="protein sequence ID" value="CDW41849.1"/>
    <property type="molecule type" value="Transcribed_RNA"/>
</dbReference>
<accession>A0A0K2UUF9</accession>
<reference evidence="1" key="1">
    <citation type="submission" date="2014-05" db="EMBL/GenBank/DDBJ databases">
        <authorList>
            <person name="Chronopoulou M."/>
        </authorList>
    </citation>
    <scope>NUCLEOTIDE SEQUENCE</scope>
    <source>
        <tissue evidence="1">Whole organism</tissue>
    </source>
</reference>
<proteinExistence type="predicted"/>
<name>A0A0K2UUF9_LEPSM</name>
<organism evidence="1">
    <name type="scientific">Lepeophtheirus salmonis</name>
    <name type="common">Salmon louse</name>
    <name type="synonym">Caligus salmonis</name>
    <dbReference type="NCBI Taxonomy" id="72036"/>
    <lineage>
        <taxon>Eukaryota</taxon>
        <taxon>Metazoa</taxon>
        <taxon>Ecdysozoa</taxon>
        <taxon>Arthropoda</taxon>
        <taxon>Crustacea</taxon>
        <taxon>Multicrustacea</taxon>
        <taxon>Hexanauplia</taxon>
        <taxon>Copepoda</taxon>
        <taxon>Siphonostomatoida</taxon>
        <taxon>Caligidae</taxon>
        <taxon>Lepeophtheirus</taxon>
    </lineage>
</organism>
<sequence>MVNFWFVLISLIWKVSKDYKCKKYQ</sequence>
<dbReference type="AlphaFoldDB" id="A0A0K2UUF9"/>